<gene>
    <name evidence="1" type="ORF">DSO57_1004268</name>
</gene>
<dbReference type="EMBL" id="QTSX02006400">
    <property type="protein sequence ID" value="KAJ9055406.1"/>
    <property type="molecule type" value="Genomic_DNA"/>
</dbReference>
<sequence length="483" mass="53560">MKCSELIRILAIALARPAYARYNRTGTMLSPACFKDLDVSFKNGISYDDYIFAWNARLANVVAGAVVRPKNEAQVIQAVKCAADRTSISVRSGGHSYEGYWRGDENGLVVDLRNMNNIVVDKEKKQVAVQAGALLGKMLATLWKEDKGVLPHGLQGIVGVGGMALGGGFGLLSRNYGLLVDRVVSLRIVDASGKLLSVDENNNKDLFFALRGAGGGNFGVVTEITFSYIKHEQDFTVVRYNWNTGKNNFTEIVHSVMDYYSSTPPNGAGHYLNLSPGGDIEFGITYSDEYKDHDGHIKKLEKILKKWDRKDLQRKDWIEAYLFFAGYGGVPDEGDIDTLFNIQSMTDKSFYKAKSGFLKERISDATINKLRDILVEPGDGLFVLIDLWGGVIPGKKGTAFDNRDKFALVQIGQTDAGAGELLKKTYAAFQSSFVGAYQNYIDAEELDFKKVYYPKSLLQLQKIKARYDPSDVFHFDMSIPVAT</sequence>
<name>A0ACC2RZC8_9FUNG</name>
<proteinExistence type="predicted"/>
<accession>A0ACC2RZC8</accession>
<protein>
    <submittedName>
        <fullName evidence="1">Uncharacterized protein</fullName>
    </submittedName>
</protein>
<comment type="caution">
    <text evidence="1">The sequence shown here is derived from an EMBL/GenBank/DDBJ whole genome shotgun (WGS) entry which is preliminary data.</text>
</comment>
<dbReference type="Proteomes" id="UP001165960">
    <property type="component" value="Unassembled WGS sequence"/>
</dbReference>
<keyword evidence="2" id="KW-1185">Reference proteome</keyword>
<evidence type="ECO:0000313" key="1">
    <source>
        <dbReference type="EMBL" id="KAJ9055406.1"/>
    </source>
</evidence>
<organism evidence="1 2">
    <name type="scientific">Entomophthora muscae</name>
    <dbReference type="NCBI Taxonomy" id="34485"/>
    <lineage>
        <taxon>Eukaryota</taxon>
        <taxon>Fungi</taxon>
        <taxon>Fungi incertae sedis</taxon>
        <taxon>Zoopagomycota</taxon>
        <taxon>Entomophthoromycotina</taxon>
        <taxon>Entomophthoromycetes</taxon>
        <taxon>Entomophthorales</taxon>
        <taxon>Entomophthoraceae</taxon>
        <taxon>Entomophthora</taxon>
    </lineage>
</organism>
<reference evidence="1" key="1">
    <citation type="submission" date="2022-04" db="EMBL/GenBank/DDBJ databases">
        <title>Genome of the entomopathogenic fungus Entomophthora muscae.</title>
        <authorList>
            <person name="Elya C."/>
            <person name="Lovett B.R."/>
            <person name="Lee E."/>
            <person name="Macias A.M."/>
            <person name="Hajek A.E."/>
            <person name="De Bivort B.L."/>
            <person name="Kasson M.T."/>
            <person name="De Fine Licht H.H."/>
            <person name="Stajich J.E."/>
        </authorList>
    </citation>
    <scope>NUCLEOTIDE SEQUENCE</scope>
    <source>
        <strain evidence="1">Berkeley</strain>
    </source>
</reference>
<evidence type="ECO:0000313" key="2">
    <source>
        <dbReference type="Proteomes" id="UP001165960"/>
    </source>
</evidence>